<keyword evidence="7" id="KW-0812">Transmembrane</keyword>
<evidence type="ECO:0000313" key="8">
    <source>
        <dbReference type="EMBL" id="KAH7135134.1"/>
    </source>
</evidence>
<keyword evidence="9" id="KW-1185">Reference proteome</keyword>
<evidence type="ECO:0000256" key="7">
    <source>
        <dbReference type="SAM" id="Phobius"/>
    </source>
</evidence>
<dbReference type="InterPro" id="IPR036396">
    <property type="entry name" value="Cyt_P450_sf"/>
</dbReference>
<keyword evidence="3 5" id="KW-0479">Metal-binding</keyword>
<evidence type="ECO:0000256" key="5">
    <source>
        <dbReference type="PIRSR" id="PIRSR602401-1"/>
    </source>
</evidence>
<evidence type="ECO:0000256" key="4">
    <source>
        <dbReference type="ARBA" id="ARBA00023004"/>
    </source>
</evidence>
<keyword evidence="7" id="KW-1133">Transmembrane helix</keyword>
<keyword evidence="4 5" id="KW-0408">Iron</keyword>
<sequence length="506" mass="57634">MSLFPVPSFATFACLIIFYLVTKYTYRLFFHPLAHFPGPKLAAATTLHGVYWDIFQSGLVKELPKLHEKYGPVIRMKPNELHVATLEGYNQIHRVGTPFQRIWHDVPFLTGSLQSQETLRDTKTRKEFLSPFFSKAAIVRAEPILHRHKLTKFLSTLSTSSNTVVDLFLGFRCLTADTIMDYCFQADLNALDSPGFQNETVDQFIKGFDISLTATYFPNFFGVLNKIILALPDSVRAKYFAPVYGFQTMQKLSRDRVEYQIAHPEERKDRKIPTMFDAMLAPDVSRGQRTPEMRDMIAEGCLMIAAGTDTTANVLGLVVWHVTQDREIERKLVEELRRGIQERDAVVDSSKLEGKGFEYLRAVVKEGLRLGFGVPGQLARKTPMEGARFGDVWVPGNTAISSCIYMQNIDAKTFPDPFRFDPERWLANPETVTAREKQMLSFSRGSRSCIGINLAYATLHLTTAHLFRRFEITTTGYTTAEDMIWNDRFLPAPQGRIRGLVKERKD</sequence>
<dbReference type="InterPro" id="IPR050121">
    <property type="entry name" value="Cytochrome_P450_monoxygenase"/>
</dbReference>
<organism evidence="8 9">
    <name type="scientific">Dendryphion nanum</name>
    <dbReference type="NCBI Taxonomy" id="256645"/>
    <lineage>
        <taxon>Eukaryota</taxon>
        <taxon>Fungi</taxon>
        <taxon>Dikarya</taxon>
        <taxon>Ascomycota</taxon>
        <taxon>Pezizomycotina</taxon>
        <taxon>Dothideomycetes</taxon>
        <taxon>Pleosporomycetidae</taxon>
        <taxon>Pleosporales</taxon>
        <taxon>Torulaceae</taxon>
        <taxon>Dendryphion</taxon>
    </lineage>
</organism>
<dbReference type="EMBL" id="JAGMWT010000002">
    <property type="protein sequence ID" value="KAH7135134.1"/>
    <property type="molecule type" value="Genomic_DNA"/>
</dbReference>
<evidence type="ECO:0000313" key="9">
    <source>
        <dbReference type="Proteomes" id="UP000700596"/>
    </source>
</evidence>
<dbReference type="GO" id="GO:0016705">
    <property type="term" value="F:oxidoreductase activity, acting on paired donors, with incorporation or reduction of molecular oxygen"/>
    <property type="evidence" value="ECO:0007669"/>
    <property type="project" value="InterPro"/>
</dbReference>
<dbReference type="GO" id="GO:0020037">
    <property type="term" value="F:heme binding"/>
    <property type="evidence" value="ECO:0007669"/>
    <property type="project" value="InterPro"/>
</dbReference>
<dbReference type="Proteomes" id="UP000700596">
    <property type="component" value="Unassembled WGS sequence"/>
</dbReference>
<evidence type="ECO:0000256" key="1">
    <source>
        <dbReference type="ARBA" id="ARBA00001971"/>
    </source>
</evidence>
<comment type="similarity">
    <text evidence="2 6">Belongs to the cytochrome P450 family.</text>
</comment>
<gene>
    <name evidence="8" type="ORF">B0J11DRAFT_575742</name>
</gene>
<dbReference type="PRINTS" id="PR00463">
    <property type="entry name" value="EP450I"/>
</dbReference>
<keyword evidence="7" id="KW-0472">Membrane</keyword>
<dbReference type="Gene3D" id="1.10.630.10">
    <property type="entry name" value="Cytochrome P450"/>
    <property type="match status" value="1"/>
</dbReference>
<dbReference type="SUPFAM" id="SSF48264">
    <property type="entry name" value="Cytochrome P450"/>
    <property type="match status" value="1"/>
</dbReference>
<feature type="transmembrane region" description="Helical" evidence="7">
    <location>
        <begin position="6"/>
        <end position="26"/>
    </location>
</feature>
<accession>A0A9P9EDH0</accession>
<comment type="cofactor">
    <cofactor evidence="1 5">
        <name>heme</name>
        <dbReference type="ChEBI" id="CHEBI:30413"/>
    </cofactor>
</comment>
<dbReference type="Pfam" id="PF00067">
    <property type="entry name" value="p450"/>
    <property type="match status" value="1"/>
</dbReference>
<dbReference type="InterPro" id="IPR002401">
    <property type="entry name" value="Cyt_P450_E_grp-I"/>
</dbReference>
<feature type="binding site" description="axial binding residue" evidence="5">
    <location>
        <position position="449"/>
    </location>
    <ligand>
        <name>heme</name>
        <dbReference type="ChEBI" id="CHEBI:30413"/>
    </ligand>
    <ligandPart>
        <name>Fe</name>
        <dbReference type="ChEBI" id="CHEBI:18248"/>
    </ligandPart>
</feature>
<dbReference type="PROSITE" id="PS00086">
    <property type="entry name" value="CYTOCHROME_P450"/>
    <property type="match status" value="1"/>
</dbReference>
<dbReference type="PANTHER" id="PTHR24305:SF166">
    <property type="entry name" value="CYTOCHROME P450 12A4, MITOCHONDRIAL-RELATED"/>
    <property type="match status" value="1"/>
</dbReference>
<proteinExistence type="inferred from homology"/>
<comment type="caution">
    <text evidence="8">The sequence shown here is derived from an EMBL/GenBank/DDBJ whole genome shotgun (WGS) entry which is preliminary data.</text>
</comment>
<dbReference type="GO" id="GO:0005506">
    <property type="term" value="F:iron ion binding"/>
    <property type="evidence" value="ECO:0007669"/>
    <property type="project" value="InterPro"/>
</dbReference>
<evidence type="ECO:0000256" key="2">
    <source>
        <dbReference type="ARBA" id="ARBA00010617"/>
    </source>
</evidence>
<dbReference type="PANTHER" id="PTHR24305">
    <property type="entry name" value="CYTOCHROME P450"/>
    <property type="match status" value="1"/>
</dbReference>
<dbReference type="AlphaFoldDB" id="A0A9P9EDH0"/>
<evidence type="ECO:0000256" key="6">
    <source>
        <dbReference type="RuleBase" id="RU000461"/>
    </source>
</evidence>
<protein>
    <submittedName>
        <fullName evidence="8">Cytochrome P450</fullName>
    </submittedName>
</protein>
<keyword evidence="5 6" id="KW-0349">Heme</keyword>
<reference evidence="8" key="1">
    <citation type="journal article" date="2021" name="Nat. Commun.">
        <title>Genetic determinants of endophytism in the Arabidopsis root mycobiome.</title>
        <authorList>
            <person name="Mesny F."/>
            <person name="Miyauchi S."/>
            <person name="Thiergart T."/>
            <person name="Pickel B."/>
            <person name="Atanasova L."/>
            <person name="Karlsson M."/>
            <person name="Huettel B."/>
            <person name="Barry K.W."/>
            <person name="Haridas S."/>
            <person name="Chen C."/>
            <person name="Bauer D."/>
            <person name="Andreopoulos W."/>
            <person name="Pangilinan J."/>
            <person name="LaButti K."/>
            <person name="Riley R."/>
            <person name="Lipzen A."/>
            <person name="Clum A."/>
            <person name="Drula E."/>
            <person name="Henrissat B."/>
            <person name="Kohler A."/>
            <person name="Grigoriev I.V."/>
            <person name="Martin F.M."/>
            <person name="Hacquard S."/>
        </authorList>
    </citation>
    <scope>NUCLEOTIDE SEQUENCE</scope>
    <source>
        <strain evidence="8">MPI-CAGE-CH-0243</strain>
    </source>
</reference>
<dbReference type="GO" id="GO:0004497">
    <property type="term" value="F:monooxygenase activity"/>
    <property type="evidence" value="ECO:0007669"/>
    <property type="project" value="UniProtKB-KW"/>
</dbReference>
<dbReference type="OrthoDB" id="3945418at2759"/>
<dbReference type="InterPro" id="IPR001128">
    <property type="entry name" value="Cyt_P450"/>
</dbReference>
<dbReference type="CDD" id="cd11062">
    <property type="entry name" value="CYP58-like"/>
    <property type="match status" value="1"/>
</dbReference>
<name>A0A9P9EDH0_9PLEO</name>
<dbReference type="InterPro" id="IPR017972">
    <property type="entry name" value="Cyt_P450_CS"/>
</dbReference>
<dbReference type="PRINTS" id="PR00385">
    <property type="entry name" value="P450"/>
</dbReference>
<keyword evidence="6" id="KW-0560">Oxidoreductase</keyword>
<keyword evidence="6" id="KW-0503">Monooxygenase</keyword>
<evidence type="ECO:0000256" key="3">
    <source>
        <dbReference type="ARBA" id="ARBA00022723"/>
    </source>
</evidence>